<reference evidence="2" key="1">
    <citation type="submission" date="2021-04" db="EMBL/GenBank/DDBJ databases">
        <authorList>
            <person name="Tunstrom K."/>
        </authorList>
    </citation>
    <scope>NUCLEOTIDE SEQUENCE</scope>
</reference>
<dbReference type="OrthoDB" id="6434680at2759"/>
<dbReference type="AlphaFoldDB" id="A0A8S3XTL3"/>
<sequence>MPSNRVQVDSRLFNIEKKLDKNSELKKEYEKQIENLIVNGYAEKANHISISPRTWYLPHFAVTHPRKRKIRIVFDAAARTGGRCLNDALLTGPDLLKSQFGVLLRFREGSVAVMADIKEMLLQVKIREEDRDSLRFLWRHKRDAPPEEYRMTSLIFGAASSPCIVMYVKNRNAQDNAHIYPEAAFLKRSNFSQ</sequence>
<dbReference type="Proteomes" id="UP000691718">
    <property type="component" value="Unassembled WGS sequence"/>
</dbReference>
<evidence type="ECO:0000256" key="1">
    <source>
        <dbReference type="SAM" id="Coils"/>
    </source>
</evidence>
<evidence type="ECO:0000313" key="2">
    <source>
        <dbReference type="EMBL" id="CAG5036869.1"/>
    </source>
</evidence>
<keyword evidence="3" id="KW-1185">Reference proteome</keyword>
<organism evidence="2 3">
    <name type="scientific">Parnassius apollo</name>
    <name type="common">Apollo butterfly</name>
    <name type="synonym">Papilio apollo</name>
    <dbReference type="NCBI Taxonomy" id="110799"/>
    <lineage>
        <taxon>Eukaryota</taxon>
        <taxon>Metazoa</taxon>
        <taxon>Ecdysozoa</taxon>
        <taxon>Arthropoda</taxon>
        <taxon>Hexapoda</taxon>
        <taxon>Insecta</taxon>
        <taxon>Pterygota</taxon>
        <taxon>Neoptera</taxon>
        <taxon>Endopterygota</taxon>
        <taxon>Lepidoptera</taxon>
        <taxon>Glossata</taxon>
        <taxon>Ditrysia</taxon>
        <taxon>Papilionoidea</taxon>
        <taxon>Papilionidae</taxon>
        <taxon>Parnassiinae</taxon>
        <taxon>Parnassini</taxon>
        <taxon>Parnassius</taxon>
        <taxon>Parnassius</taxon>
    </lineage>
</organism>
<accession>A0A8S3XTL3</accession>
<dbReference type="EMBL" id="CAJQZP010001297">
    <property type="protein sequence ID" value="CAG5036869.1"/>
    <property type="molecule type" value="Genomic_DNA"/>
</dbReference>
<protein>
    <submittedName>
        <fullName evidence="2">(apollo) hypothetical protein</fullName>
    </submittedName>
</protein>
<proteinExistence type="predicted"/>
<gene>
    <name evidence="2" type="ORF">PAPOLLO_LOCUS20939</name>
</gene>
<feature type="coiled-coil region" evidence="1">
    <location>
        <begin position="12"/>
        <end position="39"/>
    </location>
</feature>
<name>A0A8S3XTL3_PARAO</name>
<evidence type="ECO:0000313" key="3">
    <source>
        <dbReference type="Proteomes" id="UP000691718"/>
    </source>
</evidence>
<keyword evidence="1" id="KW-0175">Coiled coil</keyword>
<dbReference type="PANTHER" id="PTHR47331:SF5">
    <property type="entry name" value="RIBONUCLEASE H"/>
    <property type="match status" value="1"/>
</dbReference>
<dbReference type="PANTHER" id="PTHR47331">
    <property type="entry name" value="PHD-TYPE DOMAIN-CONTAINING PROTEIN"/>
    <property type="match status" value="1"/>
</dbReference>
<comment type="caution">
    <text evidence="2">The sequence shown here is derived from an EMBL/GenBank/DDBJ whole genome shotgun (WGS) entry which is preliminary data.</text>
</comment>